<keyword evidence="2" id="KW-1185">Reference proteome</keyword>
<protein>
    <submittedName>
        <fullName evidence="1">Uncharacterized protein</fullName>
    </submittedName>
</protein>
<reference evidence="1 2" key="1">
    <citation type="submission" date="2021-06" db="EMBL/GenBank/DDBJ databases">
        <title>Caerostris extrusa draft genome.</title>
        <authorList>
            <person name="Kono N."/>
            <person name="Arakawa K."/>
        </authorList>
    </citation>
    <scope>NUCLEOTIDE SEQUENCE [LARGE SCALE GENOMIC DNA]</scope>
</reference>
<evidence type="ECO:0000313" key="2">
    <source>
        <dbReference type="Proteomes" id="UP001054945"/>
    </source>
</evidence>
<name>A0AAV4P1J8_CAEEX</name>
<dbReference type="EMBL" id="BPLR01003887">
    <property type="protein sequence ID" value="GIX89789.1"/>
    <property type="molecule type" value="Genomic_DNA"/>
</dbReference>
<organism evidence="1 2">
    <name type="scientific">Caerostris extrusa</name>
    <name type="common">Bark spider</name>
    <name type="synonym">Caerostris bankana</name>
    <dbReference type="NCBI Taxonomy" id="172846"/>
    <lineage>
        <taxon>Eukaryota</taxon>
        <taxon>Metazoa</taxon>
        <taxon>Ecdysozoa</taxon>
        <taxon>Arthropoda</taxon>
        <taxon>Chelicerata</taxon>
        <taxon>Arachnida</taxon>
        <taxon>Araneae</taxon>
        <taxon>Araneomorphae</taxon>
        <taxon>Entelegynae</taxon>
        <taxon>Araneoidea</taxon>
        <taxon>Araneidae</taxon>
        <taxon>Caerostris</taxon>
    </lineage>
</organism>
<evidence type="ECO:0000313" key="1">
    <source>
        <dbReference type="EMBL" id="GIX89789.1"/>
    </source>
</evidence>
<accession>A0AAV4P1J8</accession>
<comment type="caution">
    <text evidence="1">The sequence shown here is derived from an EMBL/GenBank/DDBJ whole genome shotgun (WGS) entry which is preliminary data.</text>
</comment>
<dbReference type="Proteomes" id="UP001054945">
    <property type="component" value="Unassembled WGS sequence"/>
</dbReference>
<gene>
    <name evidence="1" type="ORF">CEXT_503211</name>
</gene>
<dbReference type="AlphaFoldDB" id="A0AAV4P1J8"/>
<sequence>MQASLSQYSGEISFTLPMVATSGSLQLGLSTGHTSRIKSRHLPPYIVTVDLYQIARYTNGFICMPDTILFEIG</sequence>
<proteinExistence type="predicted"/>